<sequence length="132" mass="14240">MNNLSSRSMLRLLSAFLLFSSLRGYCAMGPSAQNSIMQWVSCGCAPNHDTGGFQCANISVPLNCNSASDTRSTKILSQGHQYDIPGLDLPGVQQSTCKSGGWIKRDLRLSTETVHPSTARTSEALVLSFIDL</sequence>
<gene>
    <name evidence="2" type="ORF">NEOLEDRAFT_1150971</name>
</gene>
<dbReference type="EMBL" id="KV425612">
    <property type="protein sequence ID" value="KZT20979.1"/>
    <property type="molecule type" value="Genomic_DNA"/>
</dbReference>
<dbReference type="AlphaFoldDB" id="A0A165PFT0"/>
<evidence type="ECO:0000256" key="1">
    <source>
        <dbReference type="SAM" id="SignalP"/>
    </source>
</evidence>
<keyword evidence="3" id="KW-1185">Reference proteome</keyword>
<dbReference type="Proteomes" id="UP000076761">
    <property type="component" value="Unassembled WGS sequence"/>
</dbReference>
<feature type="signal peptide" evidence="1">
    <location>
        <begin position="1"/>
        <end position="24"/>
    </location>
</feature>
<organism evidence="2 3">
    <name type="scientific">Neolentinus lepideus HHB14362 ss-1</name>
    <dbReference type="NCBI Taxonomy" id="1314782"/>
    <lineage>
        <taxon>Eukaryota</taxon>
        <taxon>Fungi</taxon>
        <taxon>Dikarya</taxon>
        <taxon>Basidiomycota</taxon>
        <taxon>Agaricomycotina</taxon>
        <taxon>Agaricomycetes</taxon>
        <taxon>Gloeophyllales</taxon>
        <taxon>Gloeophyllaceae</taxon>
        <taxon>Neolentinus</taxon>
    </lineage>
</organism>
<reference evidence="2 3" key="1">
    <citation type="journal article" date="2016" name="Mol. Biol. Evol.">
        <title>Comparative Genomics of Early-Diverging Mushroom-Forming Fungi Provides Insights into the Origins of Lignocellulose Decay Capabilities.</title>
        <authorList>
            <person name="Nagy L.G."/>
            <person name="Riley R."/>
            <person name="Tritt A."/>
            <person name="Adam C."/>
            <person name="Daum C."/>
            <person name="Floudas D."/>
            <person name="Sun H."/>
            <person name="Yadav J.S."/>
            <person name="Pangilinan J."/>
            <person name="Larsson K.H."/>
            <person name="Matsuura K."/>
            <person name="Barry K."/>
            <person name="Labutti K."/>
            <person name="Kuo R."/>
            <person name="Ohm R.A."/>
            <person name="Bhattacharya S.S."/>
            <person name="Shirouzu T."/>
            <person name="Yoshinaga Y."/>
            <person name="Martin F.M."/>
            <person name="Grigoriev I.V."/>
            <person name="Hibbett D.S."/>
        </authorList>
    </citation>
    <scope>NUCLEOTIDE SEQUENCE [LARGE SCALE GENOMIC DNA]</scope>
    <source>
        <strain evidence="2 3">HHB14362 ss-1</strain>
    </source>
</reference>
<proteinExistence type="predicted"/>
<evidence type="ECO:0000313" key="2">
    <source>
        <dbReference type="EMBL" id="KZT20979.1"/>
    </source>
</evidence>
<name>A0A165PFT0_9AGAM</name>
<feature type="chain" id="PRO_5007863941" evidence="1">
    <location>
        <begin position="25"/>
        <end position="132"/>
    </location>
</feature>
<protein>
    <submittedName>
        <fullName evidence="2">Uncharacterized protein</fullName>
    </submittedName>
</protein>
<accession>A0A165PFT0</accession>
<keyword evidence="1" id="KW-0732">Signal</keyword>
<dbReference type="InParanoid" id="A0A165PFT0"/>
<evidence type="ECO:0000313" key="3">
    <source>
        <dbReference type="Proteomes" id="UP000076761"/>
    </source>
</evidence>